<gene>
    <name evidence="4" type="ORF">FF38_10293</name>
</gene>
<dbReference type="FunFam" id="1.10.287.370:FF:000001">
    <property type="entry name" value="Prefoldin subunit 3"/>
    <property type="match status" value="1"/>
</dbReference>
<dbReference type="GO" id="GO:0016272">
    <property type="term" value="C:prefoldin complex"/>
    <property type="evidence" value="ECO:0007669"/>
    <property type="project" value="UniProtKB-UniRule"/>
</dbReference>
<dbReference type="Gene3D" id="1.10.287.370">
    <property type="match status" value="1"/>
</dbReference>
<comment type="subunit">
    <text evidence="3">Heterohexamer of two PFD-alpha type and four PFD-beta type subunits.</text>
</comment>
<dbReference type="PANTHER" id="PTHR12409">
    <property type="entry name" value="PREFOLDIN SUBUNIT 3"/>
    <property type="match status" value="1"/>
</dbReference>
<organism evidence="4 5">
    <name type="scientific">Lucilia cuprina</name>
    <name type="common">Green bottle fly</name>
    <name type="synonym">Australian sheep blowfly</name>
    <dbReference type="NCBI Taxonomy" id="7375"/>
    <lineage>
        <taxon>Eukaryota</taxon>
        <taxon>Metazoa</taxon>
        <taxon>Ecdysozoa</taxon>
        <taxon>Arthropoda</taxon>
        <taxon>Hexapoda</taxon>
        <taxon>Insecta</taxon>
        <taxon>Pterygota</taxon>
        <taxon>Neoptera</taxon>
        <taxon>Endopterygota</taxon>
        <taxon>Diptera</taxon>
        <taxon>Brachycera</taxon>
        <taxon>Muscomorpha</taxon>
        <taxon>Oestroidea</taxon>
        <taxon>Calliphoridae</taxon>
        <taxon>Luciliinae</taxon>
        <taxon>Lucilia</taxon>
    </lineage>
</organism>
<evidence type="ECO:0000256" key="1">
    <source>
        <dbReference type="ARBA" id="ARBA00010048"/>
    </source>
</evidence>
<evidence type="ECO:0000256" key="2">
    <source>
        <dbReference type="ARBA" id="ARBA00023186"/>
    </source>
</evidence>
<evidence type="ECO:0000256" key="3">
    <source>
        <dbReference type="PIRNR" id="PIRNR016396"/>
    </source>
</evidence>
<dbReference type="OrthoDB" id="6375174at2759"/>
<protein>
    <recommendedName>
        <fullName evidence="3">Prefoldin subunit 3</fullName>
    </recommendedName>
</protein>
<dbReference type="AlphaFoldDB" id="A0A0L0CL29"/>
<evidence type="ECO:0000313" key="5">
    <source>
        <dbReference type="Proteomes" id="UP000037069"/>
    </source>
</evidence>
<accession>A0A0L0CL29</accession>
<dbReference type="GO" id="GO:0007021">
    <property type="term" value="P:tubulin complex assembly"/>
    <property type="evidence" value="ECO:0007669"/>
    <property type="project" value="TreeGrafter"/>
</dbReference>
<dbReference type="PANTHER" id="PTHR12409:SF0">
    <property type="entry name" value="PREFOLDIN SUBUNIT 3"/>
    <property type="match status" value="1"/>
</dbReference>
<dbReference type="CDD" id="cd23156">
    <property type="entry name" value="Prefoldin_3"/>
    <property type="match status" value="1"/>
</dbReference>
<dbReference type="InterPro" id="IPR009053">
    <property type="entry name" value="Prefoldin"/>
</dbReference>
<dbReference type="GO" id="GO:0015631">
    <property type="term" value="F:tubulin binding"/>
    <property type="evidence" value="ECO:0007669"/>
    <property type="project" value="TreeGrafter"/>
</dbReference>
<dbReference type="Pfam" id="PF02996">
    <property type="entry name" value="Prefoldin"/>
    <property type="match status" value="1"/>
</dbReference>
<dbReference type="GO" id="GO:0006457">
    <property type="term" value="P:protein folding"/>
    <property type="evidence" value="ECO:0007669"/>
    <property type="project" value="UniProtKB-UniRule"/>
</dbReference>
<keyword evidence="2 3" id="KW-0143">Chaperone</keyword>
<dbReference type="SUPFAM" id="SSF46579">
    <property type="entry name" value="Prefoldin"/>
    <property type="match status" value="1"/>
</dbReference>
<reference evidence="4 5" key="1">
    <citation type="journal article" date="2015" name="Nat. Commun.">
        <title>Lucilia cuprina genome unlocks parasitic fly biology to underpin future interventions.</title>
        <authorList>
            <person name="Anstead C.A."/>
            <person name="Korhonen P.K."/>
            <person name="Young N.D."/>
            <person name="Hall R.S."/>
            <person name="Jex A.R."/>
            <person name="Murali S.C."/>
            <person name="Hughes D.S."/>
            <person name="Lee S.F."/>
            <person name="Perry T."/>
            <person name="Stroehlein A.J."/>
            <person name="Ansell B.R."/>
            <person name="Breugelmans B."/>
            <person name="Hofmann A."/>
            <person name="Qu J."/>
            <person name="Dugan S."/>
            <person name="Lee S.L."/>
            <person name="Chao H."/>
            <person name="Dinh H."/>
            <person name="Han Y."/>
            <person name="Doddapaneni H.V."/>
            <person name="Worley K.C."/>
            <person name="Muzny D.M."/>
            <person name="Ioannidis P."/>
            <person name="Waterhouse R.M."/>
            <person name="Zdobnov E.M."/>
            <person name="James P.J."/>
            <person name="Bagnall N.H."/>
            <person name="Kotze A.C."/>
            <person name="Gibbs R.A."/>
            <person name="Richards S."/>
            <person name="Batterham P."/>
            <person name="Gasser R.B."/>
        </authorList>
    </citation>
    <scope>NUCLEOTIDE SEQUENCE [LARGE SCALE GENOMIC DNA]</scope>
    <source>
        <strain evidence="4 5">LS</strain>
        <tissue evidence="4">Full body</tissue>
    </source>
</reference>
<dbReference type="GO" id="GO:0005737">
    <property type="term" value="C:cytoplasm"/>
    <property type="evidence" value="ECO:0007669"/>
    <property type="project" value="TreeGrafter"/>
</dbReference>
<evidence type="ECO:0000313" key="4">
    <source>
        <dbReference type="EMBL" id="KNC33063.1"/>
    </source>
</evidence>
<dbReference type="InterPro" id="IPR004127">
    <property type="entry name" value="Prefoldin_subunit_alpha"/>
</dbReference>
<dbReference type="PIRSF" id="PIRSF016396">
    <property type="entry name" value="Prefoldin_subunit_3"/>
    <property type="match status" value="1"/>
</dbReference>
<dbReference type="GO" id="GO:0007017">
    <property type="term" value="P:microtubule-based process"/>
    <property type="evidence" value="ECO:0007669"/>
    <property type="project" value="TreeGrafter"/>
</dbReference>
<name>A0A0L0CL29_LUCCU</name>
<proteinExistence type="inferred from homology"/>
<keyword evidence="5" id="KW-1185">Reference proteome</keyword>
<dbReference type="OMA" id="YNWDVAQ"/>
<dbReference type="STRING" id="7375.A0A0L0CL29"/>
<sequence length="198" mass="22710">MTGIMDTVEMPKLPENQKSFAGIPEAVFLEEIDKFMAQPENEENCEKVLQRLDEQHSKYRFMAYNLEARKRKLKSQIPDLQRSLEMIDVLRKETEERETQFLLSDQVFIKTMVPPTKTVCLWLGASVMLEYPLDEAEVLLKQNMTSAISNLKTVEHDQDFLRDQITTTEVNMARVYNWGVKKRQAAAKTASGAASSSS</sequence>
<dbReference type="EMBL" id="JRES01000238">
    <property type="protein sequence ID" value="KNC33063.1"/>
    <property type="molecule type" value="Genomic_DNA"/>
</dbReference>
<comment type="function">
    <text evidence="3">Binds specifically to cytosolic chaperonin (c-CPN) and transfers target proteins to it. Binds to nascent polypeptide chain and promotes folding in an environment in which there are many competing pathways for nonnative proteins.</text>
</comment>
<comment type="similarity">
    <text evidence="1 3">Belongs to the prefoldin subunit alpha family.</text>
</comment>
<dbReference type="Proteomes" id="UP000037069">
    <property type="component" value="Unassembled WGS sequence"/>
</dbReference>
<comment type="caution">
    <text evidence="4">The sequence shown here is derived from an EMBL/GenBank/DDBJ whole genome shotgun (WGS) entry which is preliminary data.</text>
</comment>
<dbReference type="InterPro" id="IPR016655">
    <property type="entry name" value="PFD3"/>
</dbReference>